<feature type="transmembrane region" description="Helical" evidence="5">
    <location>
        <begin position="73"/>
        <end position="91"/>
    </location>
</feature>
<evidence type="ECO:0000256" key="2">
    <source>
        <dbReference type="ARBA" id="ARBA00022692"/>
    </source>
</evidence>
<feature type="transmembrane region" description="Helical" evidence="5">
    <location>
        <begin position="43"/>
        <end position="66"/>
    </location>
</feature>
<protein>
    <submittedName>
        <fullName evidence="6">Membrane protein YphA (DoxX/SURF4 family)</fullName>
    </submittedName>
</protein>
<organism evidence="6 7">
    <name type="scientific">Flavobacterium arsenatis</name>
    <dbReference type="NCBI Taxonomy" id="1484332"/>
    <lineage>
        <taxon>Bacteria</taxon>
        <taxon>Pseudomonadati</taxon>
        <taxon>Bacteroidota</taxon>
        <taxon>Flavobacteriia</taxon>
        <taxon>Flavobacteriales</taxon>
        <taxon>Flavobacteriaceae</taxon>
        <taxon>Flavobacterium</taxon>
    </lineage>
</organism>
<keyword evidence="7" id="KW-1185">Reference proteome</keyword>
<keyword evidence="3 5" id="KW-1133">Transmembrane helix</keyword>
<evidence type="ECO:0000313" key="6">
    <source>
        <dbReference type="EMBL" id="MDR6968766.1"/>
    </source>
</evidence>
<reference evidence="6 7" key="1">
    <citation type="submission" date="2023-07" db="EMBL/GenBank/DDBJ databases">
        <title>Sorghum-associated microbial communities from plants grown in Nebraska, USA.</title>
        <authorList>
            <person name="Schachtman D."/>
        </authorList>
    </citation>
    <scope>NUCLEOTIDE SEQUENCE [LARGE SCALE GENOMIC DNA]</scope>
    <source>
        <strain evidence="6 7">3773</strain>
    </source>
</reference>
<keyword evidence="4 5" id="KW-0472">Membrane</keyword>
<gene>
    <name evidence="6" type="ORF">J2X31_002792</name>
</gene>
<dbReference type="EMBL" id="JAVDVI010000012">
    <property type="protein sequence ID" value="MDR6968766.1"/>
    <property type="molecule type" value="Genomic_DNA"/>
</dbReference>
<dbReference type="Proteomes" id="UP001255185">
    <property type="component" value="Unassembled WGS sequence"/>
</dbReference>
<proteinExistence type="predicted"/>
<comment type="caution">
    <text evidence="6">The sequence shown here is derived from an EMBL/GenBank/DDBJ whole genome shotgun (WGS) entry which is preliminary data.</text>
</comment>
<evidence type="ECO:0000256" key="4">
    <source>
        <dbReference type="ARBA" id="ARBA00023136"/>
    </source>
</evidence>
<dbReference type="InterPro" id="IPR032808">
    <property type="entry name" value="DoxX"/>
</dbReference>
<dbReference type="RefSeq" id="WP_310027376.1">
    <property type="nucleotide sequence ID" value="NZ_JAVDVI010000012.1"/>
</dbReference>
<evidence type="ECO:0000313" key="7">
    <source>
        <dbReference type="Proteomes" id="UP001255185"/>
    </source>
</evidence>
<comment type="subcellular location">
    <subcellularLocation>
        <location evidence="1">Membrane</location>
        <topology evidence="1">Multi-pass membrane protein</topology>
    </subcellularLocation>
</comment>
<feature type="transmembrane region" description="Helical" evidence="5">
    <location>
        <begin position="97"/>
        <end position="116"/>
    </location>
</feature>
<accession>A0ABU1TSD6</accession>
<dbReference type="Pfam" id="PF07681">
    <property type="entry name" value="DoxX"/>
    <property type="match status" value="1"/>
</dbReference>
<evidence type="ECO:0000256" key="3">
    <source>
        <dbReference type="ARBA" id="ARBA00022989"/>
    </source>
</evidence>
<sequence length="123" mass="13857">MKIVKTILCVLFGLMFINAGLDKFFHYMPMPELPAEIMKLYEAFGTIVWLMPLVGFIELVGGLLFIFPKTRALGAIVILPITVGIIIHNAVFMPEGLAFAGPFFLINLWMIADNWGKYKPMFS</sequence>
<evidence type="ECO:0000256" key="1">
    <source>
        <dbReference type="ARBA" id="ARBA00004141"/>
    </source>
</evidence>
<evidence type="ECO:0000256" key="5">
    <source>
        <dbReference type="SAM" id="Phobius"/>
    </source>
</evidence>
<keyword evidence="2 5" id="KW-0812">Transmembrane</keyword>
<name>A0ABU1TSD6_9FLAO</name>